<evidence type="ECO:0000256" key="2">
    <source>
        <dbReference type="ARBA" id="ARBA00022448"/>
    </source>
</evidence>
<dbReference type="PROSITE" id="PS01303">
    <property type="entry name" value="BCCT"/>
    <property type="match status" value="1"/>
</dbReference>
<keyword evidence="6 7" id="KW-0472">Membrane</keyword>
<evidence type="ECO:0000256" key="5">
    <source>
        <dbReference type="ARBA" id="ARBA00022989"/>
    </source>
</evidence>
<dbReference type="GO" id="GO:0022857">
    <property type="term" value="F:transmembrane transporter activity"/>
    <property type="evidence" value="ECO:0007669"/>
    <property type="project" value="InterPro"/>
</dbReference>
<feature type="transmembrane region" description="Helical" evidence="7">
    <location>
        <begin position="231"/>
        <end position="249"/>
    </location>
</feature>
<feature type="transmembrane region" description="Helical" evidence="7">
    <location>
        <begin position="316"/>
        <end position="333"/>
    </location>
</feature>
<proteinExistence type="predicted"/>
<dbReference type="PANTHER" id="PTHR30047:SF7">
    <property type="entry name" value="HIGH-AFFINITY CHOLINE TRANSPORT PROTEIN"/>
    <property type="match status" value="1"/>
</dbReference>
<sequence>MKSPLLYKINPQVFGFSSIIVLIFVILGVSFPERMSNIFSTLQDLIVTGFGWFYVLAVAFFLIFTIVLYFSKFGKIRLGKDSDRPEYSNTTWFAMLFSAGMGIGLLFYSVAEPILHFAEPKDANPETINAAMEAINLTYFHWGLHAWAIYIIVGLALAYFSYRHDLPLTIRSTLYPIFGDKIYGIRGNIVEIIAIFGTVFGVATSLGLGAMQINAGVDYIGLLSYSLNNQILLIAIITLIATLSVASGLDRGIKRLSQFNITLGLMLVLFVLIVGPTIFLLSSYVQSIGFYVQNIVYLTFQTDAFIGLDWQKSWTMFYWGWWISWSPFVGMFIARISKGRTIREFVLGVLLVPTLITFLWIVVFGNTAIHMELFGDGGIIEAVQESVPTSLYVLLDQLPGALITTAIATIVIVTFFVTSSDSGSLVISILSSGGNPHPPIVLRVFWSLLQGAVAAILLITGGLASLETAALTTALPFSFVMLLMCYSLYKGLKTETLGYKVVDTDIPPPPETTSRIKTKTLIKELLGRND</sequence>
<evidence type="ECO:0000256" key="3">
    <source>
        <dbReference type="ARBA" id="ARBA00022475"/>
    </source>
</evidence>
<feature type="transmembrane region" description="Helical" evidence="7">
    <location>
        <begin position="189"/>
        <end position="211"/>
    </location>
</feature>
<feature type="transmembrane region" description="Helical" evidence="7">
    <location>
        <begin position="142"/>
        <end position="162"/>
    </location>
</feature>
<dbReference type="AlphaFoldDB" id="A0A3R7YIL8"/>
<evidence type="ECO:0000256" key="7">
    <source>
        <dbReference type="SAM" id="Phobius"/>
    </source>
</evidence>
<keyword evidence="2" id="KW-0813">Transport</keyword>
<dbReference type="Pfam" id="PF02028">
    <property type="entry name" value="BCCT"/>
    <property type="match status" value="1"/>
</dbReference>
<keyword evidence="4 7" id="KW-0812">Transmembrane</keyword>
<keyword evidence="5 7" id="KW-1133">Transmembrane helix</keyword>
<feature type="transmembrane region" description="Helical" evidence="7">
    <location>
        <begin position="92"/>
        <end position="111"/>
    </location>
</feature>
<protein>
    <submittedName>
        <fullName evidence="8">BCCT family transporter</fullName>
    </submittedName>
</protein>
<dbReference type="RefSeq" id="WP_259134987.1">
    <property type="nucleotide sequence ID" value="NZ_JANUCS010000009.1"/>
</dbReference>
<evidence type="ECO:0000313" key="8">
    <source>
        <dbReference type="EMBL" id="RQD85620.1"/>
    </source>
</evidence>
<comment type="caution">
    <text evidence="8">The sequence shown here is derived from an EMBL/GenBank/DDBJ whole genome shotgun (WGS) entry which is preliminary data.</text>
</comment>
<dbReference type="Proteomes" id="UP000284763">
    <property type="component" value="Unassembled WGS sequence"/>
</dbReference>
<dbReference type="GO" id="GO:0005886">
    <property type="term" value="C:plasma membrane"/>
    <property type="evidence" value="ECO:0007669"/>
    <property type="project" value="UniProtKB-SubCell"/>
</dbReference>
<reference evidence="8 9" key="1">
    <citation type="submission" date="2018-08" db="EMBL/GenBank/DDBJ databases">
        <title>The metabolism and importance of syntrophic acetate oxidation coupled to methane or sulfide production in haloalkaline environments.</title>
        <authorList>
            <person name="Timmers P.H.A."/>
            <person name="Vavourakis C.D."/>
            <person name="Sorokin D.Y."/>
            <person name="Sinninghe Damste J.S."/>
            <person name="Muyzer G."/>
            <person name="Stams A.J.M."/>
            <person name="Plugge C.M."/>
        </authorList>
    </citation>
    <scope>NUCLEOTIDE SEQUENCE [LARGE SCALE GENOMIC DNA]</scope>
    <source>
        <strain evidence="8">MSAO_Arc3</strain>
    </source>
</reference>
<gene>
    <name evidence="8" type="ORF">D5R95_04445</name>
</gene>
<evidence type="ECO:0000256" key="6">
    <source>
        <dbReference type="ARBA" id="ARBA00023136"/>
    </source>
</evidence>
<evidence type="ECO:0000256" key="1">
    <source>
        <dbReference type="ARBA" id="ARBA00004651"/>
    </source>
</evidence>
<evidence type="ECO:0000256" key="4">
    <source>
        <dbReference type="ARBA" id="ARBA00022692"/>
    </source>
</evidence>
<feature type="transmembrane region" description="Helical" evidence="7">
    <location>
        <begin position="12"/>
        <end position="31"/>
    </location>
</feature>
<name>A0A3R7YIL8_9EURY</name>
<feature type="transmembrane region" description="Helical" evidence="7">
    <location>
        <begin position="469"/>
        <end position="489"/>
    </location>
</feature>
<dbReference type="InterPro" id="IPR018093">
    <property type="entry name" value="BCCT_CS"/>
</dbReference>
<accession>A0A3R7YIL8</accession>
<comment type="subcellular location">
    <subcellularLocation>
        <location evidence="1">Cell membrane</location>
        <topology evidence="1">Multi-pass membrane protein</topology>
    </subcellularLocation>
</comment>
<feature type="transmembrane region" description="Helical" evidence="7">
    <location>
        <begin position="440"/>
        <end position="463"/>
    </location>
</feature>
<dbReference type="InterPro" id="IPR000060">
    <property type="entry name" value="BCCT_transptr"/>
</dbReference>
<dbReference type="PANTHER" id="PTHR30047">
    <property type="entry name" value="HIGH-AFFINITY CHOLINE TRANSPORT PROTEIN-RELATED"/>
    <property type="match status" value="1"/>
</dbReference>
<feature type="transmembrane region" description="Helical" evidence="7">
    <location>
        <begin position="261"/>
        <end position="281"/>
    </location>
</feature>
<feature type="transmembrane region" description="Helical" evidence="7">
    <location>
        <begin position="345"/>
        <end position="365"/>
    </location>
</feature>
<organism evidence="8 9">
    <name type="scientific">Methanosalsum natronophilum</name>
    <dbReference type="NCBI Taxonomy" id="768733"/>
    <lineage>
        <taxon>Archaea</taxon>
        <taxon>Methanobacteriati</taxon>
        <taxon>Methanobacteriota</taxon>
        <taxon>Stenosarchaea group</taxon>
        <taxon>Methanomicrobia</taxon>
        <taxon>Methanosarcinales</taxon>
        <taxon>Methanosarcinaceae</taxon>
        <taxon>Methanosalsum</taxon>
    </lineage>
</organism>
<feature type="transmembrane region" description="Helical" evidence="7">
    <location>
        <begin position="51"/>
        <end position="71"/>
    </location>
</feature>
<dbReference type="NCBIfam" id="TIGR00842">
    <property type="entry name" value="bcct"/>
    <property type="match status" value="1"/>
</dbReference>
<evidence type="ECO:0000313" key="9">
    <source>
        <dbReference type="Proteomes" id="UP000284763"/>
    </source>
</evidence>
<feature type="transmembrane region" description="Helical" evidence="7">
    <location>
        <begin position="398"/>
        <end position="419"/>
    </location>
</feature>
<dbReference type="EMBL" id="QZAB01000290">
    <property type="protein sequence ID" value="RQD85620.1"/>
    <property type="molecule type" value="Genomic_DNA"/>
</dbReference>
<keyword evidence="3" id="KW-1003">Cell membrane</keyword>